<organism evidence="3 4">
    <name type="scientific">Ceratodon purpureus</name>
    <name type="common">Fire moss</name>
    <name type="synonym">Dicranum purpureum</name>
    <dbReference type="NCBI Taxonomy" id="3225"/>
    <lineage>
        <taxon>Eukaryota</taxon>
        <taxon>Viridiplantae</taxon>
        <taxon>Streptophyta</taxon>
        <taxon>Embryophyta</taxon>
        <taxon>Bryophyta</taxon>
        <taxon>Bryophytina</taxon>
        <taxon>Bryopsida</taxon>
        <taxon>Dicranidae</taxon>
        <taxon>Pseudoditrichales</taxon>
        <taxon>Ditrichaceae</taxon>
        <taxon>Ceratodon</taxon>
    </lineage>
</organism>
<gene>
    <name evidence="3" type="ORF">KC19_1G259900</name>
</gene>
<dbReference type="InterPro" id="IPR036465">
    <property type="entry name" value="vWFA_dom_sf"/>
</dbReference>
<dbReference type="GO" id="GO:0005245">
    <property type="term" value="F:voltage-gated calcium channel activity"/>
    <property type="evidence" value="ECO:0007669"/>
    <property type="project" value="TreeGrafter"/>
</dbReference>
<sequence length="599" mass="66160">MKRLPIYPNVLAFLCLIGFQVMIVNVISIKAEHQWSTAEQLLNVKEEELRTFVRAVEANSRNCSAVSGCSNSGGSCSRLSCYKYGIPDDSNYRCVGIANNSEFCGPQCKERNFDYSKAFVRVVDKDSTRTARTVCTHRTLDNYFKNSSMNDSTHLFRVYFGAVDGTFRIYPGADEKCDSPYDPRVRPWYLQSSFVPKVVIVLLDSGLMMRSPITHSNETYLDKAVNTALKFLKTLREGIDFVNIMCFDGDGNLRTPNSTPVKYNQTLQDQNFSDSLADIVNNNSVVTDPSALHTSNAINTAIIHLNNSIPIQIPEGYLKVVIVLTSGLQFKTLSELNILANSGVNLFVYNFRTPNQAPECNSAIRASSEGIPEERIDNPLYALESYYSFLGKIHKIFYGDTIDYSPPYRDYTGIDVNTLTVSKAAFGPSGELLGTVGIDIFQTRVDEQFPSITFQSVVDATKARDPQYSKVFNTSKDLTTGVCFNHTDACGPGLNDTRIESGLCQVETNGDARIGCCGRCKSKTEWAKIVGGAVAGAVGLILVIAVIVYLARRCVVRRRAAEKVLVESQRFTFPGPENDKIVLPGETTGVNFGLKAPGY</sequence>
<keyword evidence="1" id="KW-1133">Transmembrane helix</keyword>
<comment type="caution">
    <text evidence="3">The sequence shown here is derived from an EMBL/GenBank/DDBJ whole genome shotgun (WGS) entry which is preliminary data.</text>
</comment>
<dbReference type="Proteomes" id="UP000822688">
    <property type="component" value="Chromosome 1"/>
</dbReference>
<dbReference type="PANTHER" id="PTHR10166:SF37">
    <property type="entry name" value="STOLID, ISOFORM H"/>
    <property type="match status" value="1"/>
</dbReference>
<dbReference type="AlphaFoldDB" id="A0A8T0J9W3"/>
<proteinExistence type="predicted"/>
<evidence type="ECO:0000259" key="2">
    <source>
        <dbReference type="PROSITE" id="PS50234"/>
    </source>
</evidence>
<feature type="transmembrane region" description="Helical" evidence="1">
    <location>
        <begin position="526"/>
        <end position="551"/>
    </location>
</feature>
<dbReference type="EMBL" id="CM026421">
    <property type="protein sequence ID" value="KAG0592527.1"/>
    <property type="molecule type" value="Genomic_DNA"/>
</dbReference>
<dbReference type="PROSITE" id="PS50234">
    <property type="entry name" value="VWFA"/>
    <property type="match status" value="1"/>
</dbReference>
<dbReference type="InterPro" id="IPR002035">
    <property type="entry name" value="VWF_A"/>
</dbReference>
<keyword evidence="1" id="KW-0472">Membrane</keyword>
<evidence type="ECO:0000256" key="1">
    <source>
        <dbReference type="SAM" id="Phobius"/>
    </source>
</evidence>
<dbReference type="PANTHER" id="PTHR10166">
    <property type="entry name" value="VOLTAGE-DEPENDENT CALCIUM CHANNEL SUBUNIT ALPHA-2/DELTA-RELATED"/>
    <property type="match status" value="1"/>
</dbReference>
<accession>A0A8T0J9W3</accession>
<name>A0A8T0J9W3_CERPU</name>
<evidence type="ECO:0000313" key="3">
    <source>
        <dbReference type="EMBL" id="KAG0592527.1"/>
    </source>
</evidence>
<reference evidence="3" key="1">
    <citation type="submission" date="2020-06" db="EMBL/GenBank/DDBJ databases">
        <title>WGS assembly of Ceratodon purpureus strain R40.</title>
        <authorList>
            <person name="Carey S.B."/>
            <person name="Jenkins J."/>
            <person name="Shu S."/>
            <person name="Lovell J.T."/>
            <person name="Sreedasyam A."/>
            <person name="Maumus F."/>
            <person name="Tiley G.P."/>
            <person name="Fernandez-Pozo N."/>
            <person name="Barry K."/>
            <person name="Chen C."/>
            <person name="Wang M."/>
            <person name="Lipzen A."/>
            <person name="Daum C."/>
            <person name="Saski C.A."/>
            <person name="Payton A.C."/>
            <person name="Mcbreen J.C."/>
            <person name="Conrad R.E."/>
            <person name="Kollar L.M."/>
            <person name="Olsson S."/>
            <person name="Huttunen S."/>
            <person name="Landis J.B."/>
            <person name="Wickett N.J."/>
            <person name="Johnson M.G."/>
            <person name="Rensing S.A."/>
            <person name="Grimwood J."/>
            <person name="Schmutz J."/>
            <person name="Mcdaniel S.F."/>
        </authorList>
    </citation>
    <scope>NUCLEOTIDE SEQUENCE</scope>
    <source>
        <strain evidence="3">R40</strain>
    </source>
</reference>
<feature type="domain" description="VWFA" evidence="2">
    <location>
        <begin position="198"/>
        <end position="402"/>
    </location>
</feature>
<dbReference type="SUPFAM" id="SSF53300">
    <property type="entry name" value="vWA-like"/>
    <property type="match status" value="1"/>
</dbReference>
<dbReference type="InterPro" id="IPR051173">
    <property type="entry name" value="Ca_channel_alpha-2/delta"/>
</dbReference>
<dbReference type="GO" id="GO:0005891">
    <property type="term" value="C:voltage-gated calcium channel complex"/>
    <property type="evidence" value="ECO:0007669"/>
    <property type="project" value="TreeGrafter"/>
</dbReference>
<keyword evidence="4" id="KW-1185">Reference proteome</keyword>
<evidence type="ECO:0000313" key="4">
    <source>
        <dbReference type="Proteomes" id="UP000822688"/>
    </source>
</evidence>
<keyword evidence="1" id="KW-0812">Transmembrane</keyword>
<protein>
    <recommendedName>
        <fullName evidence="2">VWFA domain-containing protein</fullName>
    </recommendedName>
</protein>